<dbReference type="RefSeq" id="WP_171701735.1">
    <property type="nucleotide sequence ID" value="NZ_JABFHI010000002.1"/>
</dbReference>
<keyword evidence="4" id="KW-1185">Reference proteome</keyword>
<dbReference type="GO" id="GO:0008270">
    <property type="term" value="F:zinc ion binding"/>
    <property type="evidence" value="ECO:0007669"/>
    <property type="project" value="InterPro"/>
</dbReference>
<evidence type="ECO:0000313" key="4">
    <source>
        <dbReference type="Proteomes" id="UP000588806"/>
    </source>
</evidence>
<feature type="domain" description="Peptidase M1 membrane alanine aminopeptidase" evidence="2">
    <location>
        <begin position="285"/>
        <end position="422"/>
    </location>
</feature>
<dbReference type="Gene3D" id="1.10.390.10">
    <property type="entry name" value="Neutral Protease Domain 2"/>
    <property type="match status" value="1"/>
</dbReference>
<dbReference type="InterPro" id="IPR014782">
    <property type="entry name" value="Peptidase_M1_dom"/>
</dbReference>
<evidence type="ECO:0000259" key="2">
    <source>
        <dbReference type="Pfam" id="PF01433"/>
    </source>
</evidence>
<sequence>MRLFALLCGLGLWASLCTTGALAAEPGNAIKKSLEVTLAPAQRSISGTLVLNLPDSANAEPLTFTLASGLTLERAEQAGDTLDWEETQPGHYHLNAPDPQTPLTLSWKGQLASQLPGGGYWSKDNLWLPGQLAWYPRLETRAPFAADIEVVTPDSIETVVSGHWLGTSTRGDQRQTRFAHPQARQLSLAAGRWQAMTREVAGEAGEDVKLRTLFPEKLSAPFATTYLEAAERALQLFQQRLGPYPYSSFTMAASLRPIGFAFAGFTLLGEQVIALPFIPYTSLPHELMHGWWGTAVQATPGQGNWSEALTTYLADYAMEALKGEEGALRQRWLTDLNALPDADHLALKDFGYQRQPQDRLIGYQHGAMLFYMLEQQIGTVAFDSALGQLIEQHRFEQANWQDLQHAFEDASGQALGEFFNAWVAQPGRPAVSMDTPRLEETADGFRVTFNLSQTARQQDGHDDEERQWPLRLPVEIYAVQGQTERSWLSLESASERFTLDTLKRPRQLVIDPDYQVLRQLPNAPETLRELSLAAETRWLRLGAYKELPLPRGATELNELPDDLTTNPLWVIGTPDEIEKWWADQGLEAPAQPPAEELDDTPAGQLWRQPGTQLGIISATSPQAAMRLMRGLRHWGSASYVVLNDGDTRRGTWESEPELQYRF</sequence>
<evidence type="ECO:0000313" key="3">
    <source>
        <dbReference type="EMBL" id="NOG31270.1"/>
    </source>
</evidence>
<protein>
    <recommendedName>
        <fullName evidence="2">Peptidase M1 membrane alanine aminopeptidase domain-containing protein</fullName>
    </recommendedName>
</protein>
<dbReference type="InterPro" id="IPR027268">
    <property type="entry name" value="Peptidase_M4/M1_CTD_sf"/>
</dbReference>
<dbReference type="Proteomes" id="UP000588806">
    <property type="component" value="Unassembled WGS sequence"/>
</dbReference>
<reference evidence="3 4" key="2">
    <citation type="submission" date="2020-06" db="EMBL/GenBank/DDBJ databases">
        <title>Halomonas songnenensis sp. nov., a moderately halophilic bacterium isolated from saline and alkaline soils.</title>
        <authorList>
            <person name="Jiang J."/>
            <person name="Pan Y."/>
        </authorList>
    </citation>
    <scope>NUCLEOTIDE SEQUENCE [LARGE SCALE GENOMIC DNA]</scope>
    <source>
        <strain evidence="3 4">TBZ9</strain>
    </source>
</reference>
<dbReference type="PANTHER" id="PTHR45726">
    <property type="entry name" value="LEUKOTRIENE A-4 HYDROLASE"/>
    <property type="match status" value="1"/>
</dbReference>
<keyword evidence="1" id="KW-0732">Signal</keyword>
<dbReference type="GO" id="GO:0008237">
    <property type="term" value="F:metallopeptidase activity"/>
    <property type="evidence" value="ECO:0007669"/>
    <property type="project" value="InterPro"/>
</dbReference>
<dbReference type="PANTHER" id="PTHR45726:SF3">
    <property type="entry name" value="LEUKOTRIENE A-4 HYDROLASE"/>
    <property type="match status" value="1"/>
</dbReference>
<accession>A0A7Y3TWY3</accession>
<dbReference type="AlphaFoldDB" id="A0A7Y3TWY3"/>
<name>A0A7Y3TWY3_9GAMM</name>
<feature type="chain" id="PRO_5031500333" description="Peptidase M1 membrane alanine aminopeptidase domain-containing protein" evidence="1">
    <location>
        <begin position="24"/>
        <end position="662"/>
    </location>
</feature>
<dbReference type="SUPFAM" id="SSF55486">
    <property type="entry name" value="Metalloproteases ('zincins'), catalytic domain"/>
    <property type="match status" value="1"/>
</dbReference>
<proteinExistence type="predicted"/>
<gene>
    <name evidence="3" type="ORF">HLB35_04935</name>
</gene>
<reference evidence="3 4" key="1">
    <citation type="submission" date="2020-05" db="EMBL/GenBank/DDBJ databases">
        <authorList>
            <person name="Ruan W."/>
            <person name="Jeon C.O."/>
            <person name="Chun B.H."/>
        </authorList>
    </citation>
    <scope>NUCLEOTIDE SEQUENCE [LARGE SCALE GENOMIC DNA]</scope>
    <source>
        <strain evidence="3 4">TBZ9</strain>
    </source>
</reference>
<evidence type="ECO:0000256" key="1">
    <source>
        <dbReference type="SAM" id="SignalP"/>
    </source>
</evidence>
<comment type="caution">
    <text evidence="3">The sequence shown here is derived from an EMBL/GenBank/DDBJ whole genome shotgun (WGS) entry which is preliminary data.</text>
</comment>
<dbReference type="InterPro" id="IPR034015">
    <property type="entry name" value="M1_LTA4H"/>
</dbReference>
<dbReference type="Pfam" id="PF01433">
    <property type="entry name" value="Peptidase_M1"/>
    <property type="match status" value="1"/>
</dbReference>
<dbReference type="EMBL" id="JABFHI010000002">
    <property type="protein sequence ID" value="NOG31270.1"/>
    <property type="molecule type" value="Genomic_DNA"/>
</dbReference>
<feature type="signal peptide" evidence="1">
    <location>
        <begin position="1"/>
        <end position="23"/>
    </location>
</feature>
<organism evidence="3 4">
    <name type="scientific">Vreelandella azerica</name>
    <dbReference type="NCBI Taxonomy" id="2732867"/>
    <lineage>
        <taxon>Bacteria</taxon>
        <taxon>Pseudomonadati</taxon>
        <taxon>Pseudomonadota</taxon>
        <taxon>Gammaproteobacteria</taxon>
        <taxon>Oceanospirillales</taxon>
        <taxon>Halomonadaceae</taxon>
        <taxon>Vreelandella</taxon>
    </lineage>
</organism>